<organism evidence="3 4">
    <name type="scientific">Nocardioides luteus</name>
    <dbReference type="NCBI Taxonomy" id="1844"/>
    <lineage>
        <taxon>Bacteria</taxon>
        <taxon>Bacillati</taxon>
        <taxon>Actinomycetota</taxon>
        <taxon>Actinomycetes</taxon>
        <taxon>Propionibacteriales</taxon>
        <taxon>Nocardioidaceae</taxon>
        <taxon>Nocardioides</taxon>
    </lineage>
</organism>
<evidence type="ECO:0000313" key="4">
    <source>
        <dbReference type="Proteomes" id="UP000033772"/>
    </source>
</evidence>
<evidence type="ECO:0000259" key="2">
    <source>
        <dbReference type="Pfam" id="PF08327"/>
    </source>
</evidence>
<dbReference type="SUPFAM" id="SSF55961">
    <property type="entry name" value="Bet v1-like"/>
    <property type="match status" value="1"/>
</dbReference>
<evidence type="ECO:0000256" key="1">
    <source>
        <dbReference type="ARBA" id="ARBA00006817"/>
    </source>
</evidence>
<name>A0A1J4N2X4_9ACTN</name>
<protein>
    <recommendedName>
        <fullName evidence="2">Activator of Hsp90 ATPase homologue 1/2-like C-terminal domain-containing protein</fullName>
    </recommendedName>
</protein>
<dbReference type="InterPro" id="IPR013538">
    <property type="entry name" value="ASHA1/2-like_C"/>
</dbReference>
<evidence type="ECO:0000313" key="3">
    <source>
        <dbReference type="EMBL" id="OIJ25902.1"/>
    </source>
</evidence>
<accession>A0A1J4N2X4</accession>
<comment type="similarity">
    <text evidence="1">Belongs to the AHA1 family.</text>
</comment>
<dbReference type="RefSeq" id="WP_045549976.1">
    <property type="nucleotide sequence ID" value="NZ_JZDQ02000020.1"/>
</dbReference>
<keyword evidence="4" id="KW-1185">Reference proteome</keyword>
<dbReference type="InterPro" id="IPR023393">
    <property type="entry name" value="START-like_dom_sf"/>
</dbReference>
<dbReference type="Proteomes" id="UP000033772">
    <property type="component" value="Unassembled WGS sequence"/>
</dbReference>
<dbReference type="EMBL" id="JZDQ02000020">
    <property type="protein sequence ID" value="OIJ25902.1"/>
    <property type="molecule type" value="Genomic_DNA"/>
</dbReference>
<dbReference type="Pfam" id="PF08327">
    <property type="entry name" value="AHSA1"/>
    <property type="match status" value="1"/>
</dbReference>
<dbReference type="AlphaFoldDB" id="A0A1J4N2X4"/>
<feature type="domain" description="Activator of Hsp90 ATPase homologue 1/2-like C-terminal" evidence="2">
    <location>
        <begin position="14"/>
        <end position="130"/>
    </location>
</feature>
<dbReference type="CDD" id="cd07814">
    <property type="entry name" value="SRPBCC_CalC_Aha1-like"/>
    <property type="match status" value="1"/>
</dbReference>
<sequence length="137" mass="14820">MTEVRVFHDVPGRAAAVFRAFTDADLLRTWWWPHLPDATYAVDPVPGGEIAVASPGAGIGFRGAFVEVTAPTRLAFTWTWVDDPETDTVEVVMTPLTPDTTRVLVTHTCSSDSAAGLEQGWSDVLGRLAARPISQAR</sequence>
<reference evidence="3" key="1">
    <citation type="submission" date="2016-10" db="EMBL/GenBank/DDBJ databases">
        <title>Draft Genome Sequence of Nocardioides luteus Strain BAFB, an Alkane-Degrading Bacterium Isolated from JP-7 Polluted Soil.</title>
        <authorList>
            <person name="Brown L."/>
            <person name="Ruiz O.N."/>
            <person name="Gunasekera T."/>
        </authorList>
    </citation>
    <scope>NUCLEOTIDE SEQUENCE [LARGE SCALE GENOMIC DNA]</scope>
    <source>
        <strain evidence="3">BAFB</strain>
    </source>
</reference>
<proteinExistence type="inferred from homology"/>
<comment type="caution">
    <text evidence="3">The sequence shown here is derived from an EMBL/GenBank/DDBJ whole genome shotgun (WGS) entry which is preliminary data.</text>
</comment>
<dbReference type="STRING" id="1844.UG56_015070"/>
<dbReference type="OrthoDB" id="8755073at2"/>
<dbReference type="Gene3D" id="3.30.530.20">
    <property type="match status" value="1"/>
</dbReference>
<gene>
    <name evidence="3" type="ORF">UG56_015070</name>
</gene>